<name>A0A7C2XQF9_9BACT</name>
<reference evidence="1" key="1">
    <citation type="journal article" date="2020" name="mSystems">
        <title>Genome- and Community-Level Interaction Insights into Carbon Utilization and Element Cycling Functions of Hydrothermarchaeota in Hydrothermal Sediment.</title>
        <authorList>
            <person name="Zhou Z."/>
            <person name="Liu Y."/>
            <person name="Xu W."/>
            <person name="Pan J."/>
            <person name="Luo Z.H."/>
            <person name="Li M."/>
        </authorList>
    </citation>
    <scope>NUCLEOTIDE SEQUENCE [LARGE SCALE GENOMIC DNA]</scope>
    <source>
        <strain evidence="1">SpSt-1224</strain>
    </source>
</reference>
<dbReference type="InterPro" id="IPR029039">
    <property type="entry name" value="Flavoprotein-like_sf"/>
</dbReference>
<evidence type="ECO:0000313" key="1">
    <source>
        <dbReference type="EMBL" id="HET98593.1"/>
    </source>
</evidence>
<proteinExistence type="predicted"/>
<sequence length="224" mass="25578">MSTSLQPIRVLILYYSYSGQSSVLVRRLATGLGDQGAVVHQERICPLHPLRFPLGSIFKTIRLMLTTFFRRRHPIQPLEVGEGEPWDLVILGGPTWSWNASGPILRLLDTYPQLFRGRPVLALISCRGYWSTHWHYLRRRLTRMGATPLGPLVFDHPQAEPWRTLGVFFKIAGIAPERSSSPLSRFYRHFGHTPEQFEAAQQLGRRLATHLKAGSIPPDFKYIP</sequence>
<accession>A0A7C2XQF9</accession>
<dbReference type="Proteomes" id="UP000885986">
    <property type="component" value="Unassembled WGS sequence"/>
</dbReference>
<dbReference type="AlphaFoldDB" id="A0A7C2XQF9"/>
<dbReference type="SUPFAM" id="SSF52218">
    <property type="entry name" value="Flavoproteins"/>
    <property type="match status" value="1"/>
</dbReference>
<protein>
    <recommendedName>
        <fullName evidence="2">Flavodoxin</fullName>
    </recommendedName>
</protein>
<gene>
    <name evidence="1" type="ORF">ENN98_07915</name>
</gene>
<dbReference type="Gene3D" id="3.40.50.360">
    <property type="match status" value="1"/>
</dbReference>
<evidence type="ECO:0008006" key="2">
    <source>
        <dbReference type="Google" id="ProtNLM"/>
    </source>
</evidence>
<dbReference type="EMBL" id="DSDS01000178">
    <property type="protein sequence ID" value="HET98593.1"/>
    <property type="molecule type" value="Genomic_DNA"/>
</dbReference>
<organism evidence="1">
    <name type="scientific">Desulfurivibrio alkaliphilus</name>
    <dbReference type="NCBI Taxonomy" id="427923"/>
    <lineage>
        <taxon>Bacteria</taxon>
        <taxon>Pseudomonadati</taxon>
        <taxon>Thermodesulfobacteriota</taxon>
        <taxon>Desulfobulbia</taxon>
        <taxon>Desulfobulbales</taxon>
        <taxon>Desulfobulbaceae</taxon>
        <taxon>Desulfurivibrio</taxon>
    </lineage>
</organism>
<comment type="caution">
    <text evidence="1">The sequence shown here is derived from an EMBL/GenBank/DDBJ whole genome shotgun (WGS) entry which is preliminary data.</text>
</comment>